<name>X1BRJ4_9ZZZZ</name>
<reference evidence="2" key="1">
    <citation type="journal article" date="2014" name="Front. Microbiol.">
        <title>High frequency of phylogenetically diverse reductive dehalogenase-homologous genes in deep subseafloor sedimentary metagenomes.</title>
        <authorList>
            <person name="Kawai M."/>
            <person name="Futagami T."/>
            <person name="Toyoda A."/>
            <person name="Takaki Y."/>
            <person name="Nishi S."/>
            <person name="Hori S."/>
            <person name="Arai W."/>
            <person name="Tsubouchi T."/>
            <person name="Morono Y."/>
            <person name="Uchiyama I."/>
            <person name="Ito T."/>
            <person name="Fujiyama A."/>
            <person name="Inagaki F."/>
            <person name="Takami H."/>
        </authorList>
    </citation>
    <scope>NUCLEOTIDE SEQUENCE</scope>
    <source>
        <strain evidence="2">Expedition CK06-06</strain>
    </source>
</reference>
<dbReference type="Gene3D" id="2.60.120.200">
    <property type="match status" value="1"/>
</dbReference>
<evidence type="ECO:0000256" key="1">
    <source>
        <dbReference type="SAM" id="MobiDB-lite"/>
    </source>
</evidence>
<dbReference type="EMBL" id="BART01017930">
    <property type="protein sequence ID" value="GAG83782.1"/>
    <property type="molecule type" value="Genomic_DNA"/>
</dbReference>
<sequence>TYNSTHAQLMAWVRVPYLSATVDTNISLYYSNSTMSSRQNQTGVWDDSYKGVWHLQETDIDGGSGDIKDSTSYGNNGNTEGSMDTNDQVPGMIDGSFDLDGTDDIVNVSDDSSLNIRSSLTMEAWVNASVYDNEWNDIMGKEDYNMYVENGKLGAYFETDDRTYDKALGSTTMVVDTWYYVVLTYDAGTIKAYIDGALDGTASKGTIIDDSTGFPSTSSSSKIFVLTLHINSII</sequence>
<dbReference type="Pfam" id="PF13385">
    <property type="entry name" value="Laminin_G_3"/>
    <property type="match status" value="1"/>
</dbReference>
<dbReference type="AlphaFoldDB" id="X1BRJ4"/>
<feature type="non-terminal residue" evidence="2">
    <location>
        <position position="1"/>
    </location>
</feature>
<gene>
    <name evidence="2" type="ORF">S01H4_33969</name>
</gene>
<feature type="region of interest" description="Disordered" evidence="1">
    <location>
        <begin position="60"/>
        <end position="88"/>
    </location>
</feature>
<proteinExistence type="predicted"/>
<comment type="caution">
    <text evidence="2">The sequence shown here is derived from an EMBL/GenBank/DDBJ whole genome shotgun (WGS) entry which is preliminary data.</text>
</comment>
<evidence type="ECO:0000313" key="2">
    <source>
        <dbReference type="EMBL" id="GAG83782.1"/>
    </source>
</evidence>
<feature type="compositionally biased region" description="Polar residues" evidence="1">
    <location>
        <begin position="73"/>
        <end position="88"/>
    </location>
</feature>
<evidence type="ECO:0008006" key="3">
    <source>
        <dbReference type="Google" id="ProtNLM"/>
    </source>
</evidence>
<organism evidence="2">
    <name type="scientific">marine sediment metagenome</name>
    <dbReference type="NCBI Taxonomy" id="412755"/>
    <lineage>
        <taxon>unclassified sequences</taxon>
        <taxon>metagenomes</taxon>
        <taxon>ecological metagenomes</taxon>
    </lineage>
</organism>
<accession>X1BRJ4</accession>
<protein>
    <recommendedName>
        <fullName evidence="3">LamG-like jellyroll fold domain-containing protein</fullName>
    </recommendedName>
</protein>
<dbReference type="InterPro" id="IPR013320">
    <property type="entry name" value="ConA-like_dom_sf"/>
</dbReference>
<dbReference type="SUPFAM" id="SSF49899">
    <property type="entry name" value="Concanavalin A-like lectins/glucanases"/>
    <property type="match status" value="1"/>
</dbReference>